<keyword evidence="2" id="KW-1185">Reference proteome</keyword>
<evidence type="ECO:0000313" key="2">
    <source>
        <dbReference type="Proteomes" id="UP000463051"/>
    </source>
</evidence>
<gene>
    <name evidence="1" type="ORF">GJB61_21120</name>
</gene>
<accession>A0A7X2H9T3</accession>
<organism evidence="1 2">
    <name type="scientific">Paenibacillus monticola</name>
    <dbReference type="NCBI Taxonomy" id="2666075"/>
    <lineage>
        <taxon>Bacteria</taxon>
        <taxon>Bacillati</taxon>
        <taxon>Bacillota</taxon>
        <taxon>Bacilli</taxon>
        <taxon>Bacillales</taxon>
        <taxon>Paenibacillaceae</taxon>
        <taxon>Paenibacillus</taxon>
    </lineage>
</organism>
<evidence type="ECO:0000313" key="1">
    <source>
        <dbReference type="EMBL" id="MRN55488.1"/>
    </source>
</evidence>
<name>A0A7X2H9T3_9BACL</name>
<dbReference type="EMBL" id="WJXB01000009">
    <property type="protein sequence ID" value="MRN55488.1"/>
    <property type="molecule type" value="Genomic_DNA"/>
</dbReference>
<sequence length="150" mass="16715">MPDPLPTEAAYSATFTEYVQKYSGAILTLSSLLLEESTEAEQITVSTFTELYKPNRRAELNPQLFPILAYRSCIHHCAGLTAGRVSRSAKDFTWDEQIVKSLWYGMKLSLPEISTILQKSVPVLKAQLRHVREEMAAQGNTLPNANLSAV</sequence>
<protein>
    <submittedName>
        <fullName evidence="1">Uncharacterized protein</fullName>
    </submittedName>
</protein>
<comment type="caution">
    <text evidence="1">The sequence shown here is derived from an EMBL/GenBank/DDBJ whole genome shotgun (WGS) entry which is preliminary data.</text>
</comment>
<dbReference type="AlphaFoldDB" id="A0A7X2H9T3"/>
<proteinExistence type="predicted"/>
<dbReference type="RefSeq" id="WP_154121001.1">
    <property type="nucleotide sequence ID" value="NZ_WJXB01000009.1"/>
</dbReference>
<dbReference type="Proteomes" id="UP000463051">
    <property type="component" value="Unassembled WGS sequence"/>
</dbReference>
<reference evidence="1 2" key="1">
    <citation type="submission" date="2019-11" db="EMBL/GenBank/DDBJ databases">
        <title>Paenibacillus monticola sp. nov., a novel PGPR strain isolated from mountain sample in China.</title>
        <authorList>
            <person name="Zhao Q."/>
            <person name="Li H.-P."/>
            <person name="Zhang J.-L."/>
        </authorList>
    </citation>
    <scope>NUCLEOTIDE SEQUENCE [LARGE SCALE GENOMIC DNA]</scope>
    <source>
        <strain evidence="1 2">LC-T2</strain>
    </source>
</reference>